<dbReference type="InterPro" id="IPR041711">
    <property type="entry name" value="Met-tRNA-FMT_N"/>
</dbReference>
<evidence type="ECO:0000259" key="7">
    <source>
        <dbReference type="Pfam" id="PF02911"/>
    </source>
</evidence>
<dbReference type="AlphaFoldDB" id="A0A542W0Z2"/>
<dbReference type="OrthoDB" id="9802815at2"/>
<dbReference type="SUPFAM" id="SSF50486">
    <property type="entry name" value="FMT C-terminal domain-like"/>
    <property type="match status" value="1"/>
</dbReference>
<dbReference type="InterPro" id="IPR011034">
    <property type="entry name" value="Formyl_transferase-like_C_sf"/>
</dbReference>
<sequence>MRAFSRSMKIIFMGTPDFALPTLNALVDAGHEIVAVYSQPARPAGRGKAPRPSPVEKRATELGLAVHTPVSLKDAETQSQFAAHQADVAVVAAYGLLLPKAILEMPRLGCLNVHGSLLPKWRGAAPVQRAILAGDTETGVTIMQMDRGLDTGAMLKVAKTPIDHKTAEFLSDEIAEIGANLMVEFLAQPENHPPVPQPESGESYAAKIDKSEALLDFSKGAVQAERQVRAFASKPGAFFLYNEERIRVLEAAVKNQAGNVGEILDDNLLIGCGTDSLQPVIVQRAGRKAMKLEDMLRGFSIQRGTQIS</sequence>
<gene>
    <name evidence="5" type="primary">fmt</name>
    <name evidence="8" type="ORF">FBY58_0807</name>
</gene>
<dbReference type="InterPro" id="IPR005793">
    <property type="entry name" value="Formyl_trans_C"/>
</dbReference>
<comment type="similarity">
    <text evidence="1 5">Belongs to the Fmt family.</text>
</comment>
<dbReference type="Pfam" id="PF00551">
    <property type="entry name" value="Formyl_trans_N"/>
    <property type="match status" value="1"/>
</dbReference>
<reference evidence="8 9" key="1">
    <citation type="submission" date="2019-06" db="EMBL/GenBank/DDBJ databases">
        <title>Genome sequencing of Zymomonas mobilis strains for genetic engineering and biofuel applications.</title>
        <authorList>
            <person name="Teravest M."/>
        </authorList>
    </citation>
    <scope>NUCLEOTIDE SEQUENCE [LARGE SCALE GENOMIC DNA]</scope>
    <source>
        <strain evidence="8 9">AN0101</strain>
    </source>
</reference>
<evidence type="ECO:0000259" key="6">
    <source>
        <dbReference type="Pfam" id="PF00551"/>
    </source>
</evidence>
<evidence type="ECO:0000256" key="1">
    <source>
        <dbReference type="ARBA" id="ARBA00010699"/>
    </source>
</evidence>
<proteinExistence type="inferred from homology"/>
<evidence type="ECO:0000256" key="4">
    <source>
        <dbReference type="ARBA" id="ARBA00022917"/>
    </source>
</evidence>
<dbReference type="SUPFAM" id="SSF53328">
    <property type="entry name" value="Formyltransferase"/>
    <property type="match status" value="1"/>
</dbReference>
<evidence type="ECO:0000313" key="9">
    <source>
        <dbReference type="Proteomes" id="UP000316887"/>
    </source>
</evidence>
<dbReference type="InterPro" id="IPR044135">
    <property type="entry name" value="Met-tRNA-FMT_C"/>
</dbReference>
<dbReference type="InterPro" id="IPR036477">
    <property type="entry name" value="Formyl_transf_N_sf"/>
</dbReference>
<dbReference type="GO" id="GO:0004479">
    <property type="term" value="F:methionyl-tRNA formyltransferase activity"/>
    <property type="evidence" value="ECO:0007669"/>
    <property type="project" value="UniProtKB-UniRule"/>
</dbReference>
<comment type="catalytic activity">
    <reaction evidence="5">
        <text>L-methionyl-tRNA(fMet) + (6R)-10-formyltetrahydrofolate = N-formyl-L-methionyl-tRNA(fMet) + (6S)-5,6,7,8-tetrahydrofolate + H(+)</text>
        <dbReference type="Rhea" id="RHEA:24380"/>
        <dbReference type="Rhea" id="RHEA-COMP:9952"/>
        <dbReference type="Rhea" id="RHEA-COMP:9953"/>
        <dbReference type="ChEBI" id="CHEBI:15378"/>
        <dbReference type="ChEBI" id="CHEBI:57453"/>
        <dbReference type="ChEBI" id="CHEBI:78530"/>
        <dbReference type="ChEBI" id="CHEBI:78844"/>
        <dbReference type="ChEBI" id="CHEBI:195366"/>
        <dbReference type="EC" id="2.1.2.9"/>
    </reaction>
</comment>
<dbReference type="PANTHER" id="PTHR11138">
    <property type="entry name" value="METHIONYL-TRNA FORMYLTRANSFERASE"/>
    <property type="match status" value="1"/>
</dbReference>
<dbReference type="PANTHER" id="PTHR11138:SF5">
    <property type="entry name" value="METHIONYL-TRNA FORMYLTRANSFERASE, MITOCHONDRIAL"/>
    <property type="match status" value="1"/>
</dbReference>
<organism evidence="8 9">
    <name type="scientific">Zymomonas mobilis</name>
    <dbReference type="NCBI Taxonomy" id="542"/>
    <lineage>
        <taxon>Bacteria</taxon>
        <taxon>Pseudomonadati</taxon>
        <taxon>Pseudomonadota</taxon>
        <taxon>Alphaproteobacteria</taxon>
        <taxon>Sphingomonadales</taxon>
        <taxon>Zymomonadaceae</taxon>
        <taxon>Zymomonas</taxon>
    </lineage>
</organism>
<feature type="domain" description="Formyl transferase N-terminal" evidence="6">
    <location>
        <begin position="8"/>
        <end position="185"/>
    </location>
</feature>
<dbReference type="Gene3D" id="3.40.50.12230">
    <property type="match status" value="1"/>
</dbReference>
<dbReference type="EMBL" id="VFOF01000001">
    <property type="protein sequence ID" value="TQL17237.1"/>
    <property type="molecule type" value="Genomic_DNA"/>
</dbReference>
<evidence type="ECO:0000256" key="5">
    <source>
        <dbReference type="HAMAP-Rule" id="MF_00182"/>
    </source>
</evidence>
<comment type="caution">
    <text evidence="8">The sequence shown here is derived from an EMBL/GenBank/DDBJ whole genome shotgun (WGS) entry which is preliminary data.</text>
</comment>
<dbReference type="HAMAP" id="MF_00182">
    <property type="entry name" value="Formyl_trans"/>
    <property type="match status" value="1"/>
</dbReference>
<dbReference type="CDD" id="cd08704">
    <property type="entry name" value="Met_tRNA_FMT_C"/>
    <property type="match status" value="1"/>
</dbReference>
<dbReference type="CDD" id="cd08646">
    <property type="entry name" value="FMT_core_Met-tRNA-FMT_N"/>
    <property type="match status" value="1"/>
</dbReference>
<evidence type="ECO:0000256" key="2">
    <source>
        <dbReference type="ARBA" id="ARBA00012261"/>
    </source>
</evidence>
<dbReference type="InterPro" id="IPR002376">
    <property type="entry name" value="Formyl_transf_N"/>
</dbReference>
<keyword evidence="4 5" id="KW-0648">Protein biosynthesis</keyword>
<name>A0A542W0Z2_ZYMMB</name>
<keyword evidence="3 5" id="KW-0808">Transferase</keyword>
<dbReference type="Pfam" id="PF02911">
    <property type="entry name" value="Formyl_trans_C"/>
    <property type="match status" value="1"/>
</dbReference>
<dbReference type="Proteomes" id="UP000316887">
    <property type="component" value="Unassembled WGS sequence"/>
</dbReference>
<feature type="binding site" evidence="5">
    <location>
        <begin position="116"/>
        <end position="119"/>
    </location>
    <ligand>
        <name>(6S)-5,6,7,8-tetrahydrofolate</name>
        <dbReference type="ChEBI" id="CHEBI:57453"/>
    </ligand>
</feature>
<dbReference type="InterPro" id="IPR005794">
    <property type="entry name" value="Fmt"/>
</dbReference>
<dbReference type="GO" id="GO:0005829">
    <property type="term" value="C:cytosol"/>
    <property type="evidence" value="ECO:0007669"/>
    <property type="project" value="TreeGrafter"/>
</dbReference>
<comment type="function">
    <text evidence="5">Attaches a formyl group to the free amino group of methionyl-tRNA(fMet). The formyl group appears to play a dual role in the initiator identity of N-formylmethionyl-tRNA by promoting its recognition by IF2 and preventing the misappropriation of this tRNA by the elongation apparatus.</text>
</comment>
<protein>
    <recommendedName>
        <fullName evidence="2 5">Methionyl-tRNA formyltransferase</fullName>
        <ecNumber evidence="2 5">2.1.2.9</ecNumber>
    </recommendedName>
</protein>
<dbReference type="NCBIfam" id="TIGR00460">
    <property type="entry name" value="fmt"/>
    <property type="match status" value="1"/>
</dbReference>
<feature type="domain" description="Formyl transferase C-terminal" evidence="7">
    <location>
        <begin position="207"/>
        <end position="299"/>
    </location>
</feature>
<accession>A0A542W0Z2</accession>
<dbReference type="EC" id="2.1.2.9" evidence="2 5"/>
<evidence type="ECO:0000256" key="3">
    <source>
        <dbReference type="ARBA" id="ARBA00022679"/>
    </source>
</evidence>
<evidence type="ECO:0000313" key="8">
    <source>
        <dbReference type="EMBL" id="TQL17237.1"/>
    </source>
</evidence>